<comment type="caution">
    <text evidence="2">The sequence shown here is derived from an EMBL/GenBank/DDBJ whole genome shotgun (WGS) entry which is preliminary data.</text>
</comment>
<name>A0ABP7LVB6_9ACTN</name>
<reference evidence="3" key="1">
    <citation type="journal article" date="2019" name="Int. J. Syst. Evol. Microbiol.">
        <title>The Global Catalogue of Microorganisms (GCM) 10K type strain sequencing project: providing services to taxonomists for standard genome sequencing and annotation.</title>
        <authorList>
            <consortium name="The Broad Institute Genomics Platform"/>
            <consortium name="The Broad Institute Genome Sequencing Center for Infectious Disease"/>
            <person name="Wu L."/>
            <person name="Ma J."/>
        </authorList>
    </citation>
    <scope>NUCLEOTIDE SEQUENCE [LARGE SCALE GENOMIC DNA]</scope>
    <source>
        <strain evidence="3">JCM 16578</strain>
    </source>
</reference>
<dbReference type="EMBL" id="BAAAZA010000074">
    <property type="protein sequence ID" value="GAA3908350.1"/>
    <property type="molecule type" value="Genomic_DNA"/>
</dbReference>
<protein>
    <submittedName>
        <fullName evidence="2">Uncharacterized protein</fullName>
    </submittedName>
</protein>
<evidence type="ECO:0000256" key="1">
    <source>
        <dbReference type="SAM" id="MobiDB-lite"/>
    </source>
</evidence>
<feature type="region of interest" description="Disordered" evidence="1">
    <location>
        <begin position="40"/>
        <end position="69"/>
    </location>
</feature>
<evidence type="ECO:0000313" key="3">
    <source>
        <dbReference type="Proteomes" id="UP001501563"/>
    </source>
</evidence>
<gene>
    <name evidence="2" type="ORF">GCM10022207_92360</name>
</gene>
<dbReference type="Proteomes" id="UP001501563">
    <property type="component" value="Unassembled WGS sequence"/>
</dbReference>
<keyword evidence="3" id="KW-1185">Reference proteome</keyword>
<sequence>MSVLGFEYFRSLQCDNVPHQRVLVGVVAVQLRLTRSAGRPDIVKSRESDASDMHHVRSSSQDALTSRPTSLGQPGIAVITHLSCHVGKVTLIGTSEVYTGP</sequence>
<evidence type="ECO:0000313" key="2">
    <source>
        <dbReference type="EMBL" id="GAA3908350.1"/>
    </source>
</evidence>
<feature type="compositionally biased region" description="Basic and acidic residues" evidence="1">
    <location>
        <begin position="41"/>
        <end position="55"/>
    </location>
</feature>
<organism evidence="2 3">
    <name type="scientific">Streptomyces lannensis</name>
    <dbReference type="NCBI Taxonomy" id="766498"/>
    <lineage>
        <taxon>Bacteria</taxon>
        <taxon>Bacillati</taxon>
        <taxon>Actinomycetota</taxon>
        <taxon>Actinomycetes</taxon>
        <taxon>Kitasatosporales</taxon>
        <taxon>Streptomycetaceae</taxon>
        <taxon>Streptomyces</taxon>
    </lineage>
</organism>
<proteinExistence type="predicted"/>
<feature type="compositionally biased region" description="Polar residues" evidence="1">
    <location>
        <begin position="58"/>
        <end position="69"/>
    </location>
</feature>
<accession>A0ABP7LVB6</accession>